<dbReference type="AlphaFoldDB" id="A0AAN7Z6G4"/>
<evidence type="ECO:0000313" key="1">
    <source>
        <dbReference type="EMBL" id="KAK5630277.1"/>
    </source>
</evidence>
<comment type="caution">
    <text evidence="1">The sequence shown here is derived from an EMBL/GenBank/DDBJ whole genome shotgun (WGS) entry which is preliminary data.</text>
</comment>
<gene>
    <name evidence="1" type="ORF">RRF57_005992</name>
</gene>
<protein>
    <submittedName>
        <fullName evidence="1">Uncharacterized protein</fullName>
    </submittedName>
</protein>
<organism evidence="1 2">
    <name type="scientific">Xylaria bambusicola</name>
    <dbReference type="NCBI Taxonomy" id="326684"/>
    <lineage>
        <taxon>Eukaryota</taxon>
        <taxon>Fungi</taxon>
        <taxon>Dikarya</taxon>
        <taxon>Ascomycota</taxon>
        <taxon>Pezizomycotina</taxon>
        <taxon>Sordariomycetes</taxon>
        <taxon>Xylariomycetidae</taxon>
        <taxon>Xylariales</taxon>
        <taxon>Xylariaceae</taxon>
        <taxon>Xylaria</taxon>
    </lineage>
</organism>
<dbReference type="Proteomes" id="UP001305414">
    <property type="component" value="Unassembled WGS sequence"/>
</dbReference>
<sequence>MAGPGLNPKTVSLPCTSSGCATPKGGRADLLEKFGQSFAADFLTALPVQLSTGKEDRTPRQRPFLECPAAFAEARIVDICLKIVDELTHRDRHAIDFLDLYCVSPRPRVEKAVFESGARH</sequence>
<proteinExistence type="predicted"/>
<reference evidence="1 2" key="1">
    <citation type="submission" date="2023-10" db="EMBL/GenBank/DDBJ databases">
        <title>Draft genome sequence of Xylaria bambusicola isolate GMP-LS, the root and basal stem rot pathogen of sugarcane in Indonesia.</title>
        <authorList>
            <person name="Selvaraj P."/>
            <person name="Muralishankar V."/>
            <person name="Muruganantham S."/>
            <person name="Sp S."/>
            <person name="Haryani S."/>
            <person name="Lau K.J.X."/>
            <person name="Naqvi N.I."/>
        </authorList>
    </citation>
    <scope>NUCLEOTIDE SEQUENCE [LARGE SCALE GENOMIC DNA]</scope>
    <source>
        <strain evidence="1">GMP-LS</strain>
    </source>
</reference>
<evidence type="ECO:0000313" key="2">
    <source>
        <dbReference type="Proteomes" id="UP001305414"/>
    </source>
</evidence>
<accession>A0AAN7Z6G4</accession>
<dbReference type="EMBL" id="JAWHQM010000015">
    <property type="protein sequence ID" value="KAK5630277.1"/>
    <property type="molecule type" value="Genomic_DNA"/>
</dbReference>
<keyword evidence="2" id="KW-1185">Reference proteome</keyword>
<name>A0AAN7Z6G4_9PEZI</name>